<feature type="transmembrane region" description="Helical" evidence="1">
    <location>
        <begin position="12"/>
        <end position="29"/>
    </location>
</feature>
<name>A0A4S2DP47_9CLOT</name>
<dbReference type="EMBL" id="SRYR01000001">
    <property type="protein sequence ID" value="TGY44149.1"/>
    <property type="molecule type" value="Genomic_DNA"/>
</dbReference>
<feature type="transmembrane region" description="Helical" evidence="1">
    <location>
        <begin position="41"/>
        <end position="65"/>
    </location>
</feature>
<dbReference type="AlphaFoldDB" id="A0A4S2DP47"/>
<dbReference type="Proteomes" id="UP000306888">
    <property type="component" value="Unassembled WGS sequence"/>
</dbReference>
<protein>
    <submittedName>
        <fullName evidence="2">QueT transporter family protein</fullName>
    </submittedName>
</protein>
<sequence length="166" mass="18125">MRDNITKKLVKTAVIAAIYTILTVILAPISYGPVQFRISEILVLLAVIDPFYIVGLTVGCLIANIFGGYGLMDIVFGTAATFLSVTGVYLTGKYIRNKKISLVLASLWPTIFNGLIIGWMLNIVADLPMVLSMIQVGAGEFVVVTLVGVPVFRLIENKYKDRLALE</sequence>
<accession>A0A4S2DP47</accession>
<dbReference type="PANTHER" id="PTHR40044">
    <property type="entry name" value="INTEGRAL MEMBRANE PROTEIN-RELATED"/>
    <property type="match status" value="1"/>
</dbReference>
<dbReference type="InterPro" id="IPR010387">
    <property type="entry name" value="QueT"/>
</dbReference>
<feature type="transmembrane region" description="Helical" evidence="1">
    <location>
        <begin position="133"/>
        <end position="155"/>
    </location>
</feature>
<gene>
    <name evidence="2" type="ORF">E5347_04860</name>
</gene>
<feature type="transmembrane region" description="Helical" evidence="1">
    <location>
        <begin position="102"/>
        <end position="121"/>
    </location>
</feature>
<proteinExistence type="predicted"/>
<keyword evidence="1" id="KW-1133">Transmembrane helix</keyword>
<keyword evidence="3" id="KW-1185">Reference proteome</keyword>
<evidence type="ECO:0000313" key="3">
    <source>
        <dbReference type="Proteomes" id="UP000306888"/>
    </source>
</evidence>
<dbReference type="PIRSF" id="PIRSF031501">
    <property type="entry name" value="QueT"/>
    <property type="match status" value="1"/>
</dbReference>
<dbReference type="Gene3D" id="1.10.1760.20">
    <property type="match status" value="1"/>
</dbReference>
<dbReference type="OrthoDB" id="9786793at2"/>
<feature type="transmembrane region" description="Helical" evidence="1">
    <location>
        <begin position="71"/>
        <end position="90"/>
    </location>
</feature>
<dbReference type="PANTHER" id="PTHR40044:SF1">
    <property type="entry name" value="INTEGRAL MEMBRANE PROTEIN"/>
    <property type="match status" value="1"/>
</dbReference>
<comment type="caution">
    <text evidence="2">The sequence shown here is derived from an EMBL/GenBank/DDBJ whole genome shotgun (WGS) entry which is preliminary data.</text>
</comment>
<evidence type="ECO:0000313" key="2">
    <source>
        <dbReference type="EMBL" id="TGY44149.1"/>
    </source>
</evidence>
<reference evidence="2 3" key="1">
    <citation type="submission" date="2019-04" db="EMBL/GenBank/DDBJ databases">
        <title>Microbes associate with the intestines of laboratory mice.</title>
        <authorList>
            <person name="Navarre W."/>
            <person name="Wong E."/>
            <person name="Huang K."/>
            <person name="Tropini C."/>
            <person name="Ng K."/>
            <person name="Yu B."/>
        </authorList>
    </citation>
    <scope>NUCLEOTIDE SEQUENCE [LARGE SCALE GENOMIC DNA]</scope>
    <source>
        <strain evidence="2 3">NM50_B9-20</strain>
    </source>
</reference>
<dbReference type="Pfam" id="PF06177">
    <property type="entry name" value="QueT"/>
    <property type="match status" value="1"/>
</dbReference>
<keyword evidence="1" id="KW-0812">Transmembrane</keyword>
<keyword evidence="1" id="KW-0472">Membrane</keyword>
<dbReference type="RefSeq" id="WP_136005152.1">
    <property type="nucleotide sequence ID" value="NZ_SRYR01000001.1"/>
</dbReference>
<evidence type="ECO:0000256" key="1">
    <source>
        <dbReference type="SAM" id="Phobius"/>
    </source>
</evidence>
<organism evidence="2 3">
    <name type="scientific">Clostridium sartagoforme</name>
    <dbReference type="NCBI Taxonomy" id="84031"/>
    <lineage>
        <taxon>Bacteria</taxon>
        <taxon>Bacillati</taxon>
        <taxon>Bacillota</taxon>
        <taxon>Clostridia</taxon>
        <taxon>Eubacteriales</taxon>
        <taxon>Clostridiaceae</taxon>
        <taxon>Clostridium</taxon>
    </lineage>
</organism>